<reference evidence="2" key="1">
    <citation type="journal article" date="2019" name="Int. J. Syst. Evol. Microbiol.">
        <title>The Global Catalogue of Microorganisms (GCM) 10K type strain sequencing project: providing services to taxonomists for standard genome sequencing and annotation.</title>
        <authorList>
            <consortium name="The Broad Institute Genomics Platform"/>
            <consortium name="The Broad Institute Genome Sequencing Center for Infectious Disease"/>
            <person name="Wu L."/>
            <person name="Ma J."/>
        </authorList>
    </citation>
    <scope>NUCLEOTIDE SEQUENCE [LARGE SCALE GENOMIC DNA]</scope>
    <source>
        <strain evidence="2">CGMCC 4.7330</strain>
    </source>
</reference>
<evidence type="ECO:0000313" key="2">
    <source>
        <dbReference type="Proteomes" id="UP001595696"/>
    </source>
</evidence>
<dbReference type="InterPro" id="IPR013078">
    <property type="entry name" value="His_Pase_superF_clade-1"/>
</dbReference>
<gene>
    <name evidence="1" type="ORF">ACFO0B_22250</name>
</gene>
<protein>
    <submittedName>
        <fullName evidence="1">Histidine phosphatase family protein</fullName>
    </submittedName>
</protein>
<sequence>MAGMVRLDLVSHGITGALRAARFPDDEPLLDTWAAAPVARPPAVVLTGPEQRALRTAGLLGVHAEVDPALRDLDAGRWRGLDMGELPTEQLHAWLTDPAFDGHGGESVAAVVARVEAWMRRVAAAGEPVLAVTHPAVVRAAVVVALGAPSSAFWRVDVSPGSRTRLHFRGAWTLRLPT</sequence>
<proteinExistence type="predicted"/>
<evidence type="ECO:0000313" key="1">
    <source>
        <dbReference type="EMBL" id="MFC3964717.1"/>
    </source>
</evidence>
<dbReference type="Gene3D" id="3.40.50.1240">
    <property type="entry name" value="Phosphoglycerate mutase-like"/>
    <property type="match status" value="1"/>
</dbReference>
<dbReference type="InterPro" id="IPR029033">
    <property type="entry name" value="His_PPase_superfam"/>
</dbReference>
<dbReference type="SUPFAM" id="SSF53254">
    <property type="entry name" value="Phosphoglycerate mutase-like"/>
    <property type="match status" value="1"/>
</dbReference>
<comment type="caution">
    <text evidence="1">The sequence shown here is derived from an EMBL/GenBank/DDBJ whole genome shotgun (WGS) entry which is preliminary data.</text>
</comment>
<dbReference type="Pfam" id="PF00300">
    <property type="entry name" value="His_Phos_1"/>
    <property type="match status" value="1"/>
</dbReference>
<accession>A0ABV8DZH4</accession>
<dbReference type="Proteomes" id="UP001595696">
    <property type="component" value="Unassembled WGS sequence"/>
</dbReference>
<name>A0ABV8DZH4_9NOCA</name>
<keyword evidence="2" id="KW-1185">Reference proteome</keyword>
<dbReference type="EMBL" id="JBHSAX010000017">
    <property type="protein sequence ID" value="MFC3964717.1"/>
    <property type="molecule type" value="Genomic_DNA"/>
</dbReference>
<dbReference type="RefSeq" id="WP_378614471.1">
    <property type="nucleotide sequence ID" value="NZ_JBHSAX010000017.1"/>
</dbReference>
<dbReference type="SMART" id="SM00855">
    <property type="entry name" value="PGAM"/>
    <property type="match status" value="1"/>
</dbReference>
<organism evidence="1 2">
    <name type="scientific">Nocardia jiangsuensis</name>
    <dbReference type="NCBI Taxonomy" id="1691563"/>
    <lineage>
        <taxon>Bacteria</taxon>
        <taxon>Bacillati</taxon>
        <taxon>Actinomycetota</taxon>
        <taxon>Actinomycetes</taxon>
        <taxon>Mycobacteriales</taxon>
        <taxon>Nocardiaceae</taxon>
        <taxon>Nocardia</taxon>
    </lineage>
</organism>